<accession>A0A2P2MQ35</accession>
<organism evidence="2">
    <name type="scientific">Rhizophora mucronata</name>
    <name type="common">Asiatic mangrove</name>
    <dbReference type="NCBI Taxonomy" id="61149"/>
    <lineage>
        <taxon>Eukaryota</taxon>
        <taxon>Viridiplantae</taxon>
        <taxon>Streptophyta</taxon>
        <taxon>Embryophyta</taxon>
        <taxon>Tracheophyta</taxon>
        <taxon>Spermatophyta</taxon>
        <taxon>Magnoliopsida</taxon>
        <taxon>eudicotyledons</taxon>
        <taxon>Gunneridae</taxon>
        <taxon>Pentapetalae</taxon>
        <taxon>rosids</taxon>
        <taxon>fabids</taxon>
        <taxon>Malpighiales</taxon>
        <taxon>Rhizophoraceae</taxon>
        <taxon>Rhizophora</taxon>
    </lineage>
</organism>
<feature type="transmembrane region" description="Helical" evidence="1">
    <location>
        <begin position="6"/>
        <end position="28"/>
    </location>
</feature>
<sequence>MEDIHIYYWSYFLRNLIVLPTLCLWISFHNVAHWHRGDMFVVQTVLYF</sequence>
<reference evidence="2" key="1">
    <citation type="submission" date="2018-02" db="EMBL/GenBank/DDBJ databases">
        <title>Rhizophora mucronata_Transcriptome.</title>
        <authorList>
            <person name="Meera S.P."/>
            <person name="Sreeshan A."/>
            <person name="Augustine A."/>
        </authorList>
    </citation>
    <scope>NUCLEOTIDE SEQUENCE</scope>
    <source>
        <tissue evidence="2">Leaf</tissue>
    </source>
</reference>
<dbReference type="EMBL" id="GGEC01051826">
    <property type="protein sequence ID" value="MBX32310.1"/>
    <property type="molecule type" value="Transcribed_RNA"/>
</dbReference>
<evidence type="ECO:0000313" key="2">
    <source>
        <dbReference type="EMBL" id="MBX32310.1"/>
    </source>
</evidence>
<dbReference type="AlphaFoldDB" id="A0A2P2MQ35"/>
<keyword evidence="1" id="KW-0812">Transmembrane</keyword>
<protein>
    <submittedName>
        <fullName evidence="2">Uncharacterized protein</fullName>
    </submittedName>
</protein>
<keyword evidence="1" id="KW-1133">Transmembrane helix</keyword>
<proteinExistence type="predicted"/>
<name>A0A2P2MQ35_RHIMU</name>
<keyword evidence="1" id="KW-0472">Membrane</keyword>
<evidence type="ECO:0000256" key="1">
    <source>
        <dbReference type="SAM" id="Phobius"/>
    </source>
</evidence>